<feature type="domain" description="Filamentous haemagglutinin FhaB/tRNA nuclease CdiA-like TPS" evidence="2">
    <location>
        <begin position="44"/>
        <end position="165"/>
    </location>
</feature>
<organism evidence="3 4">
    <name type="scientific">Vibrio neptunius</name>
    <dbReference type="NCBI Taxonomy" id="170651"/>
    <lineage>
        <taxon>Bacteria</taxon>
        <taxon>Pseudomonadati</taxon>
        <taxon>Pseudomonadota</taxon>
        <taxon>Gammaproteobacteria</taxon>
        <taxon>Vibrionales</taxon>
        <taxon>Vibrionaceae</taxon>
        <taxon>Vibrio</taxon>
    </lineage>
</organism>
<comment type="caution">
    <text evidence="3">The sequence shown here is derived from an EMBL/GenBank/DDBJ whole genome shotgun (WGS) entry which is preliminary data.</text>
</comment>
<keyword evidence="1" id="KW-0732">Signal</keyword>
<dbReference type="NCBIfam" id="TIGR01901">
    <property type="entry name" value="adhes_NPXG"/>
    <property type="match status" value="1"/>
</dbReference>
<dbReference type="RefSeq" id="WP_206377225.1">
    <property type="nucleotide sequence ID" value="NZ_CAWPTM010000102.1"/>
</dbReference>
<name>A0ABS3A7R6_9VIBR</name>
<dbReference type="Proteomes" id="UP000779070">
    <property type="component" value="Unassembled WGS sequence"/>
</dbReference>
<dbReference type="InterPro" id="IPR011050">
    <property type="entry name" value="Pectin_lyase_fold/virulence"/>
</dbReference>
<gene>
    <name evidence="3" type="ORF">JYA62_18750</name>
</gene>
<reference evidence="3 4" key="1">
    <citation type="submission" date="2021-02" db="EMBL/GenBank/DDBJ databases">
        <title>Draft Genome Sequences of 5 Vibrio neptunius Strains Isolated From of Bivalve Hatcheries.</title>
        <authorList>
            <person name="Galvis F."/>
            <person name="Barja J.L."/>
            <person name="Lemos M.L."/>
            <person name="Balado M."/>
        </authorList>
    </citation>
    <scope>NUCLEOTIDE SEQUENCE [LARGE SCALE GENOMIC DNA]</scope>
    <source>
        <strain evidence="3 4">PP-145.98</strain>
    </source>
</reference>
<sequence>MDKRLTFSQVTLTYTLCCLMTLQPAMANVVIDTSVVNTSKVAAGNGVEVVNIATPDSNGLSHNQYQQFNVDSKGLILNNSTAQLAQSQLGGLLQNNPNLNGKSASVILNEVTGANRSKLEGYTEVFGQSANVILANPYGITCDGCGFINTPRVTFSTGTPEFEKGALSGFNVAEGSVSIEGLGLDASNQTYFDIISRTAEINAAIHANDLSIITGSNQVEYLTNKTIKQANSSSNKPQLAIDSSSIGGMYAGRIALIATEDGVGVNVGELSTTQGNITISANGEVRLGRMESAKSLEISSQDNVVIEGEQRIKTELSIEGAEVAIQDAKVAAGQNVNLDADGLTLLGSQIDTIDLAAKVSRSQLDASSSLNTQSAQWSNVSSLENQGSISVAETLDVSGKTLSVTGSGTIQTKQMSVSADALTFGSTARTQQAVLRANERLKSTEETDLSAVDNLTLSSPHIDTSGSIKSGSSLLLSGEKVVHRGQAQGKTVVVDAAASSIKGVLESVGDLTVQGEHLDITGTVQSTGEVVLAGGTQVSSGQDSQLLAGQRLRVTGPQVSLTGKTGTGAELVIEGNSVTLSGTVTSQDAVTVRGQSLSQSGVLASVGDMTLSQQDSVSLTGDVESGGALSVETGVLSSTQKLLSGKAMSLTANTTTLQGEVSSGEQLTLKSDSLTQSGQMVAKQALSLLSNKAQLNGRVQSDDTLSVTIQDDLNVGSQGQLVSQLPLTITSQTLVNQGQFSSGGDIDVSAEHLTHEGTILSAGKVSLNGRTLVQNGDIKANQGIQLITESDLVSDGDVISGGEILVTARSLDNRGEFSTSDALVVRVTEDVVNRGSGVLAGEQLTLSSRGITNAGTLQALDTLNLTAESLLNTGRVIALGQALINANQSINNSGVVSVDHTHALSSGTGAGSVLLRTASLTQSGTVVSSGDAQLLSDSQTLSGTTVIGGDLTVQGEHLDITGTVQSTGEVVLAGGTQVSSGQDSQLLAGQRLRVTGPQVSLTGKTGTGAKLVIEGDSVTLGGTVTSQDAVTVRGQSLSQSGVLASVGDMTLSQRDSVSLTGDVESGGALSVETGVLSSTQKLLSGKAMSIAADSIQLSGVVSSLSTLIAQAKTLTQTGRTLSLGDMTLKADQIVVSGEIQSGQSMLIAADNSLTTQSQSSLKAGVDLAANSEQFHHQGKWLSGSDSKVITKQLNNQGQLQSHQDFEVQAHQLAHQGTLASNRDLDITVNGEYNNQHALIAGRNLHLKAVRLENSSEISSRNLTQVELDEGLTNQSGGLISGDTTEIQAGDVANSGTLQAITALGLTSDSLHNSGALVSLSDLTLQSGGTLTNHGLLYAGGNANLFSENLNNYSDVLSGQGMVIARNATNERNTSVTNSSGTIESSGGDVAIYTGNLTNKRTTLEVQTVASQDKRAQYPALYNSRGTQHEPTTEYYKTDNCTDKERGSQCSWAYRILSGDEFTVLAYKEAVRLKNASSVSKILAKEDLVIGAGTVLNNSSQIAGKNVSISASSLTNKGYQFSEHTTYYDYKLIDGWSIRTLQFNRVNTRRVNHGGSQLNSSITAANRLNLNVSNTVNNSTIRANSAASGSTAQSRQWQATQSAVVSGPENLSLEHLADVDTIQSAHLETQTISNPTKDRVSEVSAPPAVHASVINKHPRPDIRLISSGPVPFPEFRLPTQPNGLFVFSPKPEGRYVIETNPLLTNLDQFLGSDYFQNQVDYYPEEDVTFLGDAFYDTRVITQAIFEQTGQRYLAKNVGSDLAQMQQLMDSAAAEKQALDLQVGIALSAQQVASLRQDIVWYETIEVNGKSVLAPKLYLAEVTKKHIVSGAQIAATHTDIQSGDLDNSGEIVGSGSLKVVSQDGISNKRGTIRGGSVSLTAENDILNLSGDILGENLALTSSSGSVINETLVKELRAMHGGGESVFTDIGRTANIGSGHSLSINAGENIENIAASISAGGDVSLAAVQDIVLDTKANTQAFDVDLGRKRVGEKT</sequence>
<dbReference type="InterPro" id="IPR012334">
    <property type="entry name" value="Pectin_lyas_fold"/>
</dbReference>
<evidence type="ECO:0000259" key="2">
    <source>
        <dbReference type="SMART" id="SM00912"/>
    </source>
</evidence>
<dbReference type="Gene3D" id="2.160.20.10">
    <property type="entry name" value="Single-stranded right-handed beta-helix, Pectin lyase-like"/>
    <property type="match status" value="1"/>
</dbReference>
<protein>
    <submittedName>
        <fullName evidence="3">Filamentous hemagglutinin N-terminal domain-containing protein</fullName>
    </submittedName>
</protein>
<feature type="chain" id="PRO_5045205295" evidence="1">
    <location>
        <begin position="28"/>
        <end position="1992"/>
    </location>
</feature>
<feature type="signal peptide" evidence="1">
    <location>
        <begin position="1"/>
        <end position="27"/>
    </location>
</feature>
<dbReference type="Pfam" id="PF05860">
    <property type="entry name" value="TPS"/>
    <property type="match status" value="1"/>
</dbReference>
<keyword evidence="4" id="KW-1185">Reference proteome</keyword>
<dbReference type="SUPFAM" id="SSF51126">
    <property type="entry name" value="Pectin lyase-like"/>
    <property type="match status" value="1"/>
</dbReference>
<evidence type="ECO:0000313" key="3">
    <source>
        <dbReference type="EMBL" id="MBN3579702.1"/>
    </source>
</evidence>
<accession>A0ABS3A7R6</accession>
<feature type="non-terminal residue" evidence="3">
    <location>
        <position position="1992"/>
    </location>
</feature>
<dbReference type="InterPro" id="IPR008619">
    <property type="entry name" value="Filamentous_hemagglutn_rpt"/>
</dbReference>
<dbReference type="InterPro" id="IPR008638">
    <property type="entry name" value="FhaB/CdiA-like_TPS"/>
</dbReference>
<evidence type="ECO:0000313" key="4">
    <source>
        <dbReference type="Proteomes" id="UP000779070"/>
    </source>
</evidence>
<evidence type="ECO:0000256" key="1">
    <source>
        <dbReference type="SAM" id="SignalP"/>
    </source>
</evidence>
<dbReference type="InterPro" id="IPR010069">
    <property type="entry name" value="CdiA_FHA1_rpt"/>
</dbReference>
<dbReference type="NCBIfam" id="TIGR01731">
    <property type="entry name" value="fil_hemag_20aa"/>
    <property type="match status" value="19"/>
</dbReference>
<dbReference type="SMART" id="SM00912">
    <property type="entry name" value="Haemagg_act"/>
    <property type="match status" value="1"/>
</dbReference>
<dbReference type="EMBL" id="JAFHLB010000029">
    <property type="protein sequence ID" value="MBN3579702.1"/>
    <property type="molecule type" value="Genomic_DNA"/>
</dbReference>
<dbReference type="Pfam" id="PF05594">
    <property type="entry name" value="Fil_haemagg"/>
    <property type="match status" value="12"/>
</dbReference>
<proteinExistence type="predicted"/>